<dbReference type="PANTHER" id="PTHR42896:SF3">
    <property type="entry name" value="PROTEIN, PUTATIVE, EXPRESSED-RELATED"/>
    <property type="match status" value="1"/>
</dbReference>
<sequence>MGSSTESEFIDSMYRQERIGNATRHFLGAKSKFFFKQACRKRNLVSPPIAEFIKSIMSKSLPLRSGVQEFIDDAYTEKIPVAIVTAYCKSGDKVTLSIVEMLGQERLPSLKVIGDKEVDRSRGSASEGSITSSVDIDTSSAERGYFLFFSTREKLNWKRLSLRVESCVLVAPSQSGVYAAKMIGMRSRYGVSEFDTSNKLIFRHNEQEIKKCFVLTVLKLEINNSQDIVLHQRQDNLRELHKRKMETAQHDALAAVAPGPFGRTIPVGFSAGCTRVFAEVSMKKRLFSCAYVSASCKYDK</sequence>
<comment type="caution">
    <text evidence="1">The sequence shown here is derived from an EMBL/GenBank/DDBJ whole genome shotgun (WGS) entry which is preliminary data.</text>
</comment>
<name>A0ABQ8BZ61_BRANA</name>
<dbReference type="Proteomes" id="UP000824890">
    <property type="component" value="Unassembled WGS sequence"/>
</dbReference>
<proteinExistence type="predicted"/>
<dbReference type="InterPro" id="IPR044999">
    <property type="entry name" value="CbbY-like"/>
</dbReference>
<keyword evidence="2" id="KW-1185">Reference proteome</keyword>
<reference evidence="1 2" key="1">
    <citation type="submission" date="2021-05" db="EMBL/GenBank/DDBJ databases">
        <title>Genome Assembly of Synthetic Allotetraploid Brassica napus Reveals Homoeologous Exchanges between Subgenomes.</title>
        <authorList>
            <person name="Davis J.T."/>
        </authorList>
    </citation>
    <scope>NUCLEOTIDE SEQUENCE [LARGE SCALE GENOMIC DNA]</scope>
    <source>
        <strain evidence="2">cv. Da-Ae</strain>
        <tissue evidence="1">Seedling</tissue>
    </source>
</reference>
<dbReference type="EMBL" id="JAGKQM010000009">
    <property type="protein sequence ID" value="KAH0910097.1"/>
    <property type="molecule type" value="Genomic_DNA"/>
</dbReference>
<dbReference type="PANTHER" id="PTHR42896">
    <property type="entry name" value="XYLULOSE-1,5-BISPHOSPHATE (XUBP) PHOSPHATASE"/>
    <property type="match status" value="1"/>
</dbReference>
<evidence type="ECO:0000313" key="1">
    <source>
        <dbReference type="EMBL" id="KAH0910097.1"/>
    </source>
</evidence>
<protein>
    <submittedName>
        <fullName evidence="1">Uncharacterized protein</fullName>
    </submittedName>
</protein>
<gene>
    <name evidence="1" type="ORF">HID58_033418</name>
</gene>
<accession>A0ABQ8BZ61</accession>
<evidence type="ECO:0000313" key="2">
    <source>
        <dbReference type="Proteomes" id="UP000824890"/>
    </source>
</evidence>
<organism evidence="1 2">
    <name type="scientific">Brassica napus</name>
    <name type="common">Rape</name>
    <dbReference type="NCBI Taxonomy" id="3708"/>
    <lineage>
        <taxon>Eukaryota</taxon>
        <taxon>Viridiplantae</taxon>
        <taxon>Streptophyta</taxon>
        <taxon>Embryophyta</taxon>
        <taxon>Tracheophyta</taxon>
        <taxon>Spermatophyta</taxon>
        <taxon>Magnoliopsida</taxon>
        <taxon>eudicotyledons</taxon>
        <taxon>Gunneridae</taxon>
        <taxon>Pentapetalae</taxon>
        <taxon>rosids</taxon>
        <taxon>malvids</taxon>
        <taxon>Brassicales</taxon>
        <taxon>Brassicaceae</taxon>
        <taxon>Brassiceae</taxon>
        <taxon>Brassica</taxon>
    </lineage>
</organism>